<dbReference type="PANTHER" id="PTHR38650:SF1">
    <property type="entry name" value="KITA-KYUSHU LUNG CANCER ANTIGEN 1"/>
    <property type="match status" value="1"/>
</dbReference>
<dbReference type="Pfam" id="PF15204">
    <property type="entry name" value="KKLCAg1"/>
    <property type="match status" value="1"/>
</dbReference>
<dbReference type="KEGG" id="dord:105988197"/>
<dbReference type="InterPro" id="IPR027940">
    <property type="entry name" value="KKLCAg1"/>
</dbReference>
<dbReference type="GeneID" id="105988197"/>
<organism evidence="1 2">
    <name type="scientific">Dipodomys ordii</name>
    <name type="common">Ord's kangaroo rat</name>
    <dbReference type="NCBI Taxonomy" id="10020"/>
    <lineage>
        <taxon>Eukaryota</taxon>
        <taxon>Metazoa</taxon>
        <taxon>Chordata</taxon>
        <taxon>Craniata</taxon>
        <taxon>Vertebrata</taxon>
        <taxon>Euteleostomi</taxon>
        <taxon>Mammalia</taxon>
        <taxon>Eutheria</taxon>
        <taxon>Euarchontoglires</taxon>
        <taxon>Glires</taxon>
        <taxon>Rodentia</taxon>
        <taxon>Castorimorpha</taxon>
        <taxon>Heteromyidae</taxon>
        <taxon>Dipodomyinae</taxon>
        <taxon>Dipodomys</taxon>
    </lineage>
</organism>
<evidence type="ECO:0000313" key="1">
    <source>
        <dbReference type="Proteomes" id="UP000081671"/>
    </source>
</evidence>
<dbReference type="OrthoDB" id="9529309at2759"/>
<reference evidence="2" key="1">
    <citation type="submission" date="2025-08" db="UniProtKB">
        <authorList>
            <consortium name="RefSeq"/>
        </authorList>
    </citation>
    <scope>IDENTIFICATION</scope>
    <source>
        <tissue evidence="2">Kidney</tissue>
    </source>
</reference>
<dbReference type="RefSeq" id="XP_012875195.1">
    <property type="nucleotide sequence ID" value="XM_013019741.1"/>
</dbReference>
<sequence>MSIFFLLMTCVVFTLMYIFWKKRFQGNTGEMATDLEFPKSPTSSPESSTDTLSVNSLSRDIFNSFPHSVAIQKRILTNLRMVEYKLNELEHFLNVKGTNGTLTHRKCSKISNCKQNKNNH</sequence>
<dbReference type="PANTHER" id="PTHR38650">
    <property type="entry name" value="KITA-KYUSHU LUNG CANCER ANTIGEN 1"/>
    <property type="match status" value="1"/>
</dbReference>
<evidence type="ECO:0000313" key="2">
    <source>
        <dbReference type="RefSeq" id="XP_012875195.1"/>
    </source>
</evidence>
<accession>A0A1S3FFY6</accession>
<dbReference type="Proteomes" id="UP000081671">
    <property type="component" value="Unplaced"/>
</dbReference>
<dbReference type="AlphaFoldDB" id="A0A1S3FFY6"/>
<dbReference type="CTD" id="203413"/>
<name>A0A1S3FFY6_DIPOR</name>
<protein>
    <submittedName>
        <fullName evidence="2">Kita-kyushu lung cancer antigen 1</fullName>
    </submittedName>
</protein>
<gene>
    <name evidence="2" type="primary">Ct83</name>
</gene>
<dbReference type="InParanoid" id="A0A1S3FFY6"/>
<keyword evidence="1" id="KW-1185">Reference proteome</keyword>
<proteinExistence type="predicted"/>